<feature type="domain" description="Checkpoint protein RAD24-like helical bundle" evidence="1">
    <location>
        <begin position="142"/>
        <end position="229"/>
    </location>
</feature>
<protein>
    <recommendedName>
        <fullName evidence="1">Checkpoint protein RAD24-like helical bundle domain-containing protein</fullName>
    </recommendedName>
</protein>
<evidence type="ECO:0000313" key="3">
    <source>
        <dbReference type="Proteomes" id="UP001516464"/>
    </source>
</evidence>
<organism evidence="2 3">
    <name type="scientific">Astathelohania contejeani</name>
    <dbReference type="NCBI Taxonomy" id="164912"/>
    <lineage>
        <taxon>Eukaryota</taxon>
        <taxon>Fungi</taxon>
        <taxon>Fungi incertae sedis</taxon>
        <taxon>Microsporidia</taxon>
        <taxon>Astathelohaniidae</taxon>
        <taxon>Astathelohania</taxon>
    </lineage>
</organism>
<keyword evidence="3" id="KW-1185">Reference proteome</keyword>
<evidence type="ECO:0000313" key="2">
    <source>
        <dbReference type="EMBL" id="KAF7683446.1"/>
    </source>
</evidence>
<reference evidence="2 3" key="1">
    <citation type="submission" date="2019-01" db="EMBL/GenBank/DDBJ databases">
        <title>Genomes sequencing and comparative genomics of infectious freshwater microsporidia, Cucumispora dikerogammari and Thelohania contejeani.</title>
        <authorList>
            <person name="Cormier A."/>
            <person name="Giraud I."/>
            <person name="Wattier R."/>
            <person name="Teixeira M."/>
            <person name="Grandjean F."/>
            <person name="Rigaud T."/>
            <person name="Cordaux R."/>
        </authorList>
    </citation>
    <scope>NUCLEOTIDE SEQUENCE [LARGE SCALE GENOMIC DNA]</scope>
    <source>
        <strain evidence="2">T1</strain>
        <tissue evidence="2">Spores</tissue>
    </source>
</reference>
<proteinExistence type="predicted"/>
<gene>
    <name evidence="2" type="ORF">TCON_1340</name>
</gene>
<sequence>MDFISSIKKKELRVALGRRKEGPILVTGPTGCGKSYVIHKTTMELGLSVQYIENLETFNGIFVTRNTIGLVDLDDYDKIKPLKKMPNLIIESRNINPKNFSISVSLNKITDTKIKKICKDVRLIDGNLHRLNNYKWLQRIEPRINFFHTLGKIFYYNNEKEESVQDIMMYVRKHDIHKIMNYVFENYFVFLSLSDQMKIIDNMSMLDHRSINEEYLEYIIISIMKANKKKPNSFFGFKPINCDNKIFY</sequence>
<dbReference type="Pfam" id="PF25812">
    <property type="entry name" value="RAD24_helical"/>
    <property type="match status" value="1"/>
</dbReference>
<comment type="caution">
    <text evidence="2">The sequence shown here is derived from an EMBL/GenBank/DDBJ whole genome shotgun (WGS) entry which is preliminary data.</text>
</comment>
<dbReference type="InterPro" id="IPR027417">
    <property type="entry name" value="P-loop_NTPase"/>
</dbReference>
<dbReference type="InterPro" id="IPR057927">
    <property type="entry name" value="RAD24-like_helical"/>
</dbReference>
<accession>A0ABQ7HZ25</accession>
<dbReference type="SUPFAM" id="SSF52540">
    <property type="entry name" value="P-loop containing nucleoside triphosphate hydrolases"/>
    <property type="match status" value="1"/>
</dbReference>
<name>A0ABQ7HZ25_9MICR</name>
<dbReference type="EMBL" id="SBIQ01000086">
    <property type="protein sequence ID" value="KAF7683446.1"/>
    <property type="molecule type" value="Genomic_DNA"/>
</dbReference>
<evidence type="ECO:0000259" key="1">
    <source>
        <dbReference type="Pfam" id="PF25812"/>
    </source>
</evidence>
<dbReference type="Gene3D" id="3.40.50.300">
    <property type="entry name" value="P-loop containing nucleotide triphosphate hydrolases"/>
    <property type="match status" value="1"/>
</dbReference>
<dbReference type="Proteomes" id="UP001516464">
    <property type="component" value="Unassembled WGS sequence"/>
</dbReference>